<sequence>MPVQNSPSAKSIRSQRHQAVLNPTARARLDRTPSVHQLSANWDRGAPMEGAAPSRRGGDEEWDESVEKEEFEEAEVEAALAGASEAALAGASEAAVAGASEASEAPNLAHENQPLVSQDEPNFLKMME</sequence>
<dbReference type="Proteomes" id="UP000765509">
    <property type="component" value="Unassembled WGS sequence"/>
</dbReference>
<dbReference type="AlphaFoldDB" id="A0A9Q3IUY0"/>
<feature type="compositionally biased region" description="Acidic residues" evidence="1">
    <location>
        <begin position="60"/>
        <end position="70"/>
    </location>
</feature>
<proteinExistence type="predicted"/>
<name>A0A9Q3IUY0_9BASI</name>
<evidence type="ECO:0000313" key="2">
    <source>
        <dbReference type="EMBL" id="MBW0550396.1"/>
    </source>
</evidence>
<dbReference type="EMBL" id="AVOT02055963">
    <property type="protein sequence ID" value="MBW0550396.1"/>
    <property type="molecule type" value="Genomic_DNA"/>
</dbReference>
<reference evidence="2" key="1">
    <citation type="submission" date="2021-03" db="EMBL/GenBank/DDBJ databases">
        <title>Draft genome sequence of rust myrtle Austropuccinia psidii MF-1, a brazilian biotype.</title>
        <authorList>
            <person name="Quecine M.C."/>
            <person name="Pachon D.M.R."/>
            <person name="Bonatelli M.L."/>
            <person name="Correr F.H."/>
            <person name="Franceschini L.M."/>
            <person name="Leite T.F."/>
            <person name="Margarido G.R.A."/>
            <person name="Almeida C.A."/>
            <person name="Ferrarezi J.A."/>
            <person name="Labate C.A."/>
        </authorList>
    </citation>
    <scope>NUCLEOTIDE SEQUENCE</scope>
    <source>
        <strain evidence="2">MF-1</strain>
    </source>
</reference>
<evidence type="ECO:0000313" key="3">
    <source>
        <dbReference type="Proteomes" id="UP000765509"/>
    </source>
</evidence>
<feature type="compositionally biased region" description="Low complexity" evidence="1">
    <location>
        <begin position="88"/>
        <end position="105"/>
    </location>
</feature>
<comment type="caution">
    <text evidence="2">The sequence shown here is derived from an EMBL/GenBank/DDBJ whole genome shotgun (WGS) entry which is preliminary data.</text>
</comment>
<keyword evidence="3" id="KW-1185">Reference proteome</keyword>
<protein>
    <submittedName>
        <fullName evidence="2">Uncharacterized protein</fullName>
    </submittedName>
</protein>
<organism evidence="2 3">
    <name type="scientific">Austropuccinia psidii MF-1</name>
    <dbReference type="NCBI Taxonomy" id="1389203"/>
    <lineage>
        <taxon>Eukaryota</taxon>
        <taxon>Fungi</taxon>
        <taxon>Dikarya</taxon>
        <taxon>Basidiomycota</taxon>
        <taxon>Pucciniomycotina</taxon>
        <taxon>Pucciniomycetes</taxon>
        <taxon>Pucciniales</taxon>
        <taxon>Sphaerophragmiaceae</taxon>
        <taxon>Austropuccinia</taxon>
    </lineage>
</organism>
<feature type="region of interest" description="Disordered" evidence="1">
    <location>
        <begin position="88"/>
        <end position="128"/>
    </location>
</feature>
<evidence type="ECO:0000256" key="1">
    <source>
        <dbReference type="SAM" id="MobiDB-lite"/>
    </source>
</evidence>
<feature type="region of interest" description="Disordered" evidence="1">
    <location>
        <begin position="23"/>
        <end position="70"/>
    </location>
</feature>
<gene>
    <name evidence="2" type="ORF">O181_090111</name>
</gene>
<accession>A0A9Q3IUY0</accession>